<organism evidence="1 2">
    <name type="scientific">Halosimplex carlsbadense 2-9-1</name>
    <dbReference type="NCBI Taxonomy" id="797114"/>
    <lineage>
        <taxon>Archaea</taxon>
        <taxon>Methanobacteriati</taxon>
        <taxon>Methanobacteriota</taxon>
        <taxon>Stenosarchaea group</taxon>
        <taxon>Halobacteria</taxon>
        <taxon>Halobacteriales</taxon>
        <taxon>Haloarculaceae</taxon>
        <taxon>Halosimplex</taxon>
    </lineage>
</organism>
<keyword evidence="2" id="KW-1185">Reference proteome</keyword>
<evidence type="ECO:0000313" key="2">
    <source>
        <dbReference type="Proteomes" id="UP000011626"/>
    </source>
</evidence>
<dbReference type="AlphaFoldDB" id="M0CJW1"/>
<dbReference type="EMBL" id="AOIU01000033">
    <property type="protein sequence ID" value="ELZ23506.1"/>
    <property type="molecule type" value="Genomic_DNA"/>
</dbReference>
<accession>M0CJW1</accession>
<dbReference type="Proteomes" id="UP000011626">
    <property type="component" value="Unassembled WGS sequence"/>
</dbReference>
<protein>
    <submittedName>
        <fullName evidence="1">Uncharacterized protein</fullName>
    </submittedName>
</protein>
<sequence length="77" mass="8643">MSVPAYVEGEDLTRYADKHGIEKNTLVRSKWDKATYQAVKVTDTYVAFDNGEKHTHRDLASSVENGTIEVIGTRATR</sequence>
<gene>
    <name evidence="1" type="ORF">C475_14573</name>
</gene>
<evidence type="ECO:0000313" key="1">
    <source>
        <dbReference type="EMBL" id="ELZ23506.1"/>
    </source>
</evidence>
<dbReference type="RefSeq" id="WP_006884585.1">
    <property type="nucleotide sequence ID" value="NZ_AOIU01000033.1"/>
</dbReference>
<proteinExistence type="predicted"/>
<dbReference type="STRING" id="797114.C475_14573"/>
<reference evidence="1 2" key="1">
    <citation type="journal article" date="2014" name="PLoS Genet.">
        <title>Phylogenetically driven sequencing of extremely halophilic archaea reveals strategies for static and dynamic osmo-response.</title>
        <authorList>
            <person name="Becker E.A."/>
            <person name="Seitzer P.M."/>
            <person name="Tritt A."/>
            <person name="Larsen D."/>
            <person name="Krusor M."/>
            <person name="Yao A.I."/>
            <person name="Wu D."/>
            <person name="Madern D."/>
            <person name="Eisen J.A."/>
            <person name="Darling A.E."/>
            <person name="Facciotti M.T."/>
        </authorList>
    </citation>
    <scope>NUCLEOTIDE SEQUENCE [LARGE SCALE GENOMIC DNA]</scope>
    <source>
        <strain evidence="1 2">2-9-1</strain>
    </source>
</reference>
<comment type="caution">
    <text evidence="1">The sequence shown here is derived from an EMBL/GenBank/DDBJ whole genome shotgun (WGS) entry which is preliminary data.</text>
</comment>
<name>M0CJW1_9EURY</name>